<evidence type="ECO:0000256" key="2">
    <source>
        <dbReference type="ARBA" id="ARBA00022448"/>
    </source>
</evidence>
<dbReference type="GO" id="GO:0005886">
    <property type="term" value="C:plasma membrane"/>
    <property type="evidence" value="ECO:0007669"/>
    <property type="project" value="UniProtKB-SubCell"/>
</dbReference>
<keyword evidence="6 8" id="KW-1133">Transmembrane helix</keyword>
<dbReference type="RefSeq" id="WP_248669507.1">
    <property type="nucleotide sequence ID" value="NZ_JALPRX010000125.1"/>
</dbReference>
<evidence type="ECO:0000256" key="4">
    <source>
        <dbReference type="ARBA" id="ARBA00022692"/>
    </source>
</evidence>
<feature type="transmembrane region" description="Helical" evidence="8">
    <location>
        <begin position="106"/>
        <end position="124"/>
    </location>
</feature>
<dbReference type="SUPFAM" id="SSF103473">
    <property type="entry name" value="MFS general substrate transporter"/>
    <property type="match status" value="1"/>
</dbReference>
<evidence type="ECO:0000313" key="11">
    <source>
        <dbReference type="Proteomes" id="UP001139516"/>
    </source>
</evidence>
<evidence type="ECO:0000256" key="1">
    <source>
        <dbReference type="ARBA" id="ARBA00004651"/>
    </source>
</evidence>
<evidence type="ECO:0000256" key="3">
    <source>
        <dbReference type="ARBA" id="ARBA00022475"/>
    </source>
</evidence>
<feature type="transmembrane region" description="Helical" evidence="8">
    <location>
        <begin position="259"/>
        <end position="279"/>
    </location>
</feature>
<feature type="transmembrane region" description="Helical" evidence="8">
    <location>
        <begin position="386"/>
        <end position="411"/>
    </location>
</feature>
<feature type="transmembrane region" description="Helical" evidence="8">
    <location>
        <begin position="35"/>
        <end position="64"/>
    </location>
</feature>
<dbReference type="EMBL" id="JALPRX010000125">
    <property type="protein sequence ID" value="MCK8787456.1"/>
    <property type="molecule type" value="Genomic_DNA"/>
</dbReference>
<dbReference type="InterPro" id="IPR036259">
    <property type="entry name" value="MFS_trans_sf"/>
</dbReference>
<name>A0A9X1YJT1_9PROT</name>
<comment type="subcellular location">
    <subcellularLocation>
        <location evidence="1">Cell membrane</location>
        <topology evidence="1">Multi-pass membrane protein</topology>
    </subcellularLocation>
</comment>
<dbReference type="InterPro" id="IPR051084">
    <property type="entry name" value="H+-coupled_symporters"/>
</dbReference>
<keyword evidence="2" id="KW-0813">Transport</keyword>
<dbReference type="PROSITE" id="PS00217">
    <property type="entry name" value="SUGAR_TRANSPORT_2"/>
    <property type="match status" value="1"/>
</dbReference>
<dbReference type="FunFam" id="1.20.1250.20:FF:000001">
    <property type="entry name" value="Dicarboxylate MFS transporter"/>
    <property type="match status" value="1"/>
</dbReference>
<dbReference type="PROSITE" id="PS50850">
    <property type="entry name" value="MFS"/>
    <property type="match status" value="1"/>
</dbReference>
<dbReference type="Pfam" id="PF00083">
    <property type="entry name" value="Sugar_tr"/>
    <property type="match status" value="2"/>
</dbReference>
<organism evidence="10 11">
    <name type="scientific">Roseomonas acroporae</name>
    <dbReference type="NCBI Taxonomy" id="2937791"/>
    <lineage>
        <taxon>Bacteria</taxon>
        <taxon>Pseudomonadati</taxon>
        <taxon>Pseudomonadota</taxon>
        <taxon>Alphaproteobacteria</taxon>
        <taxon>Acetobacterales</taxon>
        <taxon>Roseomonadaceae</taxon>
        <taxon>Roseomonas</taxon>
    </lineage>
</organism>
<dbReference type="GO" id="GO:0015293">
    <property type="term" value="F:symporter activity"/>
    <property type="evidence" value="ECO:0007669"/>
    <property type="project" value="UniProtKB-KW"/>
</dbReference>
<feature type="domain" description="Major facilitator superfamily (MFS) profile" evidence="9">
    <location>
        <begin position="34"/>
        <end position="442"/>
    </location>
</feature>
<dbReference type="PANTHER" id="PTHR43528:SF3">
    <property type="entry name" value="CITRATE-PROTON SYMPORTER"/>
    <property type="match status" value="1"/>
</dbReference>
<dbReference type="AlphaFoldDB" id="A0A9X1YJT1"/>
<feature type="transmembrane region" description="Helical" evidence="8">
    <location>
        <begin position="171"/>
        <end position="194"/>
    </location>
</feature>
<protein>
    <submittedName>
        <fullName evidence="10">MFS transporter</fullName>
    </submittedName>
</protein>
<keyword evidence="7 8" id="KW-0472">Membrane</keyword>
<dbReference type="InterPro" id="IPR005829">
    <property type="entry name" value="Sugar_transporter_CS"/>
</dbReference>
<dbReference type="PROSITE" id="PS00216">
    <property type="entry name" value="SUGAR_TRANSPORT_1"/>
    <property type="match status" value="1"/>
</dbReference>
<feature type="transmembrane region" description="Helical" evidence="8">
    <location>
        <begin position="291"/>
        <end position="311"/>
    </location>
</feature>
<feature type="transmembrane region" description="Helical" evidence="8">
    <location>
        <begin position="349"/>
        <end position="374"/>
    </location>
</feature>
<evidence type="ECO:0000259" key="9">
    <source>
        <dbReference type="PROSITE" id="PS50850"/>
    </source>
</evidence>
<dbReference type="Gene3D" id="1.20.1250.20">
    <property type="entry name" value="MFS general substrate transporter like domains"/>
    <property type="match status" value="2"/>
</dbReference>
<evidence type="ECO:0000256" key="8">
    <source>
        <dbReference type="SAM" id="Phobius"/>
    </source>
</evidence>
<keyword evidence="3" id="KW-1003">Cell membrane</keyword>
<dbReference type="Proteomes" id="UP001139516">
    <property type="component" value="Unassembled WGS sequence"/>
</dbReference>
<gene>
    <name evidence="10" type="ORF">M0638_24095</name>
</gene>
<evidence type="ECO:0000313" key="10">
    <source>
        <dbReference type="EMBL" id="MCK8787456.1"/>
    </source>
</evidence>
<comment type="caution">
    <text evidence="10">The sequence shown here is derived from an EMBL/GenBank/DDBJ whole genome shotgun (WGS) entry which is preliminary data.</text>
</comment>
<reference evidence="10" key="1">
    <citation type="submission" date="2022-04" db="EMBL/GenBank/DDBJ databases">
        <title>Roseomonas acroporae sp. nov., isolated from coral Acropora digitifera.</title>
        <authorList>
            <person name="Sun H."/>
        </authorList>
    </citation>
    <scope>NUCLEOTIDE SEQUENCE</scope>
    <source>
        <strain evidence="10">NAR14</strain>
    </source>
</reference>
<feature type="transmembrane region" description="Helical" evidence="8">
    <location>
        <begin position="206"/>
        <end position="225"/>
    </location>
</feature>
<accession>A0A9X1YJT1</accession>
<feature type="transmembrane region" description="Helical" evidence="8">
    <location>
        <begin position="323"/>
        <end position="343"/>
    </location>
</feature>
<feature type="transmembrane region" description="Helical" evidence="8">
    <location>
        <begin position="70"/>
        <end position="94"/>
    </location>
</feature>
<evidence type="ECO:0000256" key="5">
    <source>
        <dbReference type="ARBA" id="ARBA00022847"/>
    </source>
</evidence>
<keyword evidence="4 8" id="KW-0812">Transmembrane</keyword>
<evidence type="ECO:0000256" key="6">
    <source>
        <dbReference type="ARBA" id="ARBA00022989"/>
    </source>
</evidence>
<keyword evidence="5" id="KW-0769">Symport</keyword>
<dbReference type="InterPro" id="IPR020846">
    <property type="entry name" value="MFS_dom"/>
</dbReference>
<keyword evidence="11" id="KW-1185">Reference proteome</keyword>
<proteinExistence type="predicted"/>
<evidence type="ECO:0000256" key="7">
    <source>
        <dbReference type="ARBA" id="ARBA00023136"/>
    </source>
</evidence>
<dbReference type="PANTHER" id="PTHR43528">
    <property type="entry name" value="ALPHA-KETOGLUTARATE PERMEASE"/>
    <property type="match status" value="1"/>
</dbReference>
<dbReference type="InterPro" id="IPR005828">
    <property type="entry name" value="MFS_sugar_transport-like"/>
</dbReference>
<sequence>MSATLLERADPAAADLPPADATALAEERRARRRGVAAAVIGNALEFYDFTTYAFFAVMIGRAFFPTGDAWSSLLLSVATFGVGFVTRPIGGVLIGAYADRAGRKPAMMLTIALMAAGMLLLALTPGYATIGYAAPVLIVLSRLIQGFALGGEVGPATAYLLESAPADRRGLFGSWQLASQGIATLVAGTIGVLLSTLLDAGQMQSWGWRIPFLLGLAIIPVGIYIRNNVPETAGEAAGGAEASTVAVLARLARSHGSTLLLTVPLLLCGTVSNFVSNYMTTYAITTLHLPASLSIAATAVVGASVFVFALLGGWLSDRYGRRVVMIVPRVALLLAAYPAFLLMTTAPGAATLLGMSALLAILAAVSGAASIVAIPEMLPRAVRSAGLSIAYAFVVTVFGGTTQLVVTWLIGVTGDPLAPAYYLIATSVIGVLAMFAMPETGRGELAD</sequence>
<feature type="transmembrane region" description="Helical" evidence="8">
    <location>
        <begin position="417"/>
        <end position="437"/>
    </location>
</feature>